<dbReference type="Proteomes" id="UP000218327">
    <property type="component" value="Unassembled WGS sequence"/>
</dbReference>
<accession>A0A2A5AJV9</accession>
<organism evidence="1 2">
    <name type="scientific">SAR86 cluster bacterium</name>
    <dbReference type="NCBI Taxonomy" id="2030880"/>
    <lineage>
        <taxon>Bacteria</taxon>
        <taxon>Pseudomonadati</taxon>
        <taxon>Pseudomonadota</taxon>
        <taxon>Gammaproteobacteria</taxon>
        <taxon>SAR86 cluster</taxon>
    </lineage>
</organism>
<gene>
    <name evidence="1" type="ORF">COA96_16420</name>
</gene>
<proteinExistence type="predicted"/>
<dbReference type="AlphaFoldDB" id="A0A2A5AJV9"/>
<evidence type="ECO:0000313" key="1">
    <source>
        <dbReference type="EMBL" id="PCJ19048.1"/>
    </source>
</evidence>
<comment type="caution">
    <text evidence="1">The sequence shown here is derived from an EMBL/GenBank/DDBJ whole genome shotgun (WGS) entry which is preliminary data.</text>
</comment>
<name>A0A2A5AJV9_9GAMM</name>
<evidence type="ECO:0000313" key="2">
    <source>
        <dbReference type="Proteomes" id="UP000218327"/>
    </source>
</evidence>
<reference evidence="2" key="1">
    <citation type="submission" date="2017-08" db="EMBL/GenBank/DDBJ databases">
        <title>A dynamic microbial community with high functional redundancy inhabits the cold, oxic subseafloor aquifer.</title>
        <authorList>
            <person name="Tully B.J."/>
            <person name="Wheat C.G."/>
            <person name="Glazer B.T."/>
            <person name="Huber J.A."/>
        </authorList>
    </citation>
    <scope>NUCLEOTIDE SEQUENCE [LARGE SCALE GENOMIC DNA]</scope>
</reference>
<sequence length="75" mass="8722">MIFKEKWRAHRDSNPGQTDYEAMQPVVVSLSKPKSRNEFSFTELLSLTETEPLLNLLGVRLFTELGKWKNLNGFH</sequence>
<dbReference type="EMBL" id="NVVJ01000093">
    <property type="protein sequence ID" value="PCJ19048.1"/>
    <property type="molecule type" value="Genomic_DNA"/>
</dbReference>
<protein>
    <submittedName>
        <fullName evidence="1">Uncharacterized protein</fullName>
    </submittedName>
</protein>